<dbReference type="PROSITE" id="PS51419">
    <property type="entry name" value="RAB"/>
    <property type="match status" value="1"/>
</dbReference>
<dbReference type="PROSITE" id="PS51417">
    <property type="entry name" value="ARF"/>
    <property type="match status" value="1"/>
</dbReference>
<evidence type="ECO:0000313" key="7">
    <source>
        <dbReference type="Proteomes" id="UP000053780"/>
    </source>
</evidence>
<dbReference type="SMART" id="SM00175">
    <property type="entry name" value="RAB"/>
    <property type="match status" value="1"/>
</dbReference>
<dbReference type="SMART" id="SM00178">
    <property type="entry name" value="SAR"/>
    <property type="match status" value="1"/>
</dbReference>
<keyword evidence="2 3" id="KW-0342">GTP-binding</keyword>
<dbReference type="InterPro" id="IPR024156">
    <property type="entry name" value="Small_GTPase_ARF"/>
</dbReference>
<gene>
    <name evidence="6" type="ORF">NAPIS_ORF02745</name>
</gene>
<evidence type="ECO:0000313" key="6">
    <source>
        <dbReference type="EMBL" id="EQB59688.1"/>
    </source>
</evidence>
<dbReference type="SUPFAM" id="SSF52540">
    <property type="entry name" value="P-loop containing nucleoside triphosphate hydrolases"/>
    <property type="match status" value="1"/>
</dbReference>
<evidence type="ECO:0000256" key="5">
    <source>
        <dbReference type="RuleBase" id="RU003925"/>
    </source>
</evidence>
<dbReference type="PRINTS" id="PR00328">
    <property type="entry name" value="SAR1GTPBP"/>
</dbReference>
<evidence type="ECO:0000256" key="3">
    <source>
        <dbReference type="PIRSR" id="PIRSR606689-1"/>
    </source>
</evidence>
<dbReference type="Gene3D" id="3.40.50.300">
    <property type="entry name" value="P-loop containing nucleotide triphosphate hydrolases"/>
    <property type="match status" value="1"/>
</dbReference>
<keyword evidence="4" id="KW-0479">Metal-binding</keyword>
<accession>T0L4J9</accession>
<organism evidence="6 7">
    <name type="scientific">Vairimorpha apis BRL 01</name>
    <dbReference type="NCBI Taxonomy" id="1037528"/>
    <lineage>
        <taxon>Eukaryota</taxon>
        <taxon>Fungi</taxon>
        <taxon>Fungi incertae sedis</taxon>
        <taxon>Microsporidia</taxon>
        <taxon>Nosematidae</taxon>
        <taxon>Vairimorpha</taxon>
    </lineage>
</organism>
<evidence type="ECO:0000256" key="1">
    <source>
        <dbReference type="ARBA" id="ARBA00022741"/>
    </source>
</evidence>
<dbReference type="EMBL" id="KE647377">
    <property type="protein sequence ID" value="EQB59688.1"/>
    <property type="molecule type" value="Genomic_DNA"/>
</dbReference>
<dbReference type="InterPro" id="IPR005225">
    <property type="entry name" value="Small_GTP-bd"/>
</dbReference>
<dbReference type="InterPro" id="IPR006689">
    <property type="entry name" value="Small_GTPase_ARF/SAR"/>
</dbReference>
<reference evidence="6 7" key="1">
    <citation type="journal article" date="2013" name="BMC Genomics">
        <title>Genome sequencing and comparative genomics of honey bee microsporidia, Nosema apis reveal novel insights into host-parasite interactions.</title>
        <authorList>
            <person name="Chen Yp."/>
            <person name="Pettis J.S."/>
            <person name="Zhao Y."/>
            <person name="Liu X."/>
            <person name="Tallon L.J."/>
            <person name="Sadzewicz L.D."/>
            <person name="Li R."/>
            <person name="Zheng H."/>
            <person name="Huang S."/>
            <person name="Zhang X."/>
            <person name="Hamilton M.C."/>
            <person name="Pernal S.F."/>
            <person name="Melathopoulos A.P."/>
            <person name="Yan X."/>
            <person name="Evans J.D."/>
        </authorList>
    </citation>
    <scope>NUCLEOTIDE SEQUENCE [LARGE SCALE GENOMIC DNA]</scope>
    <source>
        <strain evidence="6 7">BRL 01</strain>
    </source>
</reference>
<dbReference type="VEuPathDB" id="MicrosporidiaDB:NAPIS_ORF02745"/>
<dbReference type="GO" id="GO:0005525">
    <property type="term" value="F:GTP binding"/>
    <property type="evidence" value="ECO:0007669"/>
    <property type="project" value="UniProtKB-KW"/>
</dbReference>
<evidence type="ECO:0000256" key="4">
    <source>
        <dbReference type="PIRSR" id="PIRSR606689-2"/>
    </source>
</evidence>
<dbReference type="PANTHER" id="PTHR11711">
    <property type="entry name" value="ADP RIBOSYLATION FACTOR-RELATED"/>
    <property type="match status" value="1"/>
</dbReference>
<dbReference type="GO" id="GO:0003924">
    <property type="term" value="F:GTPase activity"/>
    <property type="evidence" value="ECO:0007669"/>
    <property type="project" value="InterPro"/>
</dbReference>
<dbReference type="Proteomes" id="UP000053780">
    <property type="component" value="Unassembled WGS sequence"/>
</dbReference>
<feature type="binding site" evidence="3">
    <location>
        <begin position="133"/>
        <end position="136"/>
    </location>
    <ligand>
        <name>GTP</name>
        <dbReference type="ChEBI" id="CHEBI:37565"/>
    </ligand>
</feature>
<dbReference type="Pfam" id="PF00025">
    <property type="entry name" value="Arf"/>
    <property type="match status" value="1"/>
</dbReference>
<feature type="binding site" evidence="3">
    <location>
        <position position="78"/>
    </location>
    <ligand>
        <name>GTP</name>
        <dbReference type="ChEBI" id="CHEBI:37565"/>
    </ligand>
</feature>
<evidence type="ECO:0000256" key="2">
    <source>
        <dbReference type="ARBA" id="ARBA00023134"/>
    </source>
</evidence>
<feature type="binding site" evidence="3">
    <location>
        <begin position="32"/>
        <end position="39"/>
    </location>
    <ligand>
        <name>GTP</name>
        <dbReference type="ChEBI" id="CHEBI:37565"/>
    </ligand>
</feature>
<protein>
    <submittedName>
        <fullName evidence="6">Adp ribosylation factor 1</fullName>
    </submittedName>
</protein>
<keyword evidence="1 3" id="KW-0547">Nucleotide-binding</keyword>
<sequence length="207" mass="23273">MGNVVTQIQKKFLSNLKKLFSTGRSHSVTMIGLDASGKTTLLYRMKTGDIQHTVPTIGFNCETLTIGDLKFQVWDIGGQEIFIKFWLNYIKTSSAIVYLVDIADTDRYEQASDALWSVVKELNEHKPLLILANKCDLCKNEIEKENAVNQLVEVFHLDKYNAPKNIVACSVKDSCSQDVDEAKSNSKNILGAFSWLSEELKKMPCDS</sequence>
<comment type="similarity">
    <text evidence="5">Belongs to the small GTPase superfamily. Arf family.</text>
</comment>
<name>T0L4J9_9MICR</name>
<dbReference type="HOGENOM" id="CLU_040729_12_4_1"/>
<dbReference type="NCBIfam" id="TIGR00231">
    <property type="entry name" value="small_GTP"/>
    <property type="match status" value="1"/>
</dbReference>
<proteinExistence type="inferred from homology"/>
<dbReference type="InterPro" id="IPR027417">
    <property type="entry name" value="P-loop_NTPase"/>
</dbReference>
<dbReference type="AlphaFoldDB" id="T0L4J9"/>
<feature type="binding site" evidence="4">
    <location>
        <position position="56"/>
    </location>
    <ligand>
        <name>Mg(2+)</name>
        <dbReference type="ChEBI" id="CHEBI:18420"/>
    </ligand>
</feature>
<dbReference type="GO" id="GO:0046872">
    <property type="term" value="F:metal ion binding"/>
    <property type="evidence" value="ECO:0007669"/>
    <property type="project" value="UniProtKB-KW"/>
</dbReference>
<keyword evidence="7" id="KW-1185">Reference proteome</keyword>
<keyword evidence="4" id="KW-0460">Magnesium</keyword>
<feature type="binding site" evidence="4">
    <location>
        <position position="39"/>
    </location>
    <ligand>
        <name>Mg(2+)</name>
        <dbReference type="ChEBI" id="CHEBI:18420"/>
    </ligand>
</feature>
<dbReference type="OrthoDB" id="2011769at2759"/>
<dbReference type="SMART" id="SM00177">
    <property type="entry name" value="ARF"/>
    <property type="match status" value="1"/>
</dbReference>